<evidence type="ECO:0000259" key="1">
    <source>
        <dbReference type="SMART" id="SM00743"/>
    </source>
</evidence>
<dbReference type="Pfam" id="PF05641">
    <property type="entry name" value="Agenet"/>
    <property type="match status" value="2"/>
</dbReference>
<dbReference type="CDD" id="cd20405">
    <property type="entry name" value="Tudor_Agenet_AtDUF_rpt1_3"/>
    <property type="match status" value="1"/>
</dbReference>
<comment type="caution">
    <text evidence="2">The sequence shown here is derived from an EMBL/GenBank/DDBJ whole genome shotgun (WGS) entry which is preliminary data.</text>
</comment>
<organism evidence="2 3">
    <name type="scientific">Papaver nudicaule</name>
    <name type="common">Iceland poppy</name>
    <dbReference type="NCBI Taxonomy" id="74823"/>
    <lineage>
        <taxon>Eukaryota</taxon>
        <taxon>Viridiplantae</taxon>
        <taxon>Streptophyta</taxon>
        <taxon>Embryophyta</taxon>
        <taxon>Tracheophyta</taxon>
        <taxon>Spermatophyta</taxon>
        <taxon>Magnoliopsida</taxon>
        <taxon>Ranunculales</taxon>
        <taxon>Papaveraceae</taxon>
        <taxon>Papaveroideae</taxon>
        <taxon>Papaver</taxon>
    </lineage>
</organism>
<evidence type="ECO:0000313" key="3">
    <source>
        <dbReference type="Proteomes" id="UP001177140"/>
    </source>
</evidence>
<dbReference type="PANTHER" id="PTHR31917:SF148">
    <property type="entry name" value="DUF724 DOMAIN-CONTAINING PROTEIN 2"/>
    <property type="match status" value="1"/>
</dbReference>
<dbReference type="InterPro" id="IPR008395">
    <property type="entry name" value="Agenet-like_dom"/>
</dbReference>
<dbReference type="InterPro" id="IPR014002">
    <property type="entry name" value="Agenet_dom_plant"/>
</dbReference>
<protein>
    <recommendedName>
        <fullName evidence="1">Agenet domain-containing protein</fullName>
    </recommendedName>
</protein>
<evidence type="ECO:0000313" key="2">
    <source>
        <dbReference type="EMBL" id="MCL7032908.1"/>
    </source>
</evidence>
<sequence length="141" mass="16442">MEFKRGDRVEVTSKEEGFVGSYYTGKIIARVGPIHQYLVEYETLFTEKDETMFLREVVDAKNVRPVPPEIKCSDYSVLDKVDAYDNDGWWVGTVISTSVLEDGKYYVYFESSSDEIAYPVDKLRIHQEFHNGKWSITKHKR</sequence>
<dbReference type="SMART" id="SM00743">
    <property type="entry name" value="Agenet"/>
    <property type="match status" value="2"/>
</dbReference>
<dbReference type="EMBL" id="JAJJMA010128346">
    <property type="protein sequence ID" value="MCL7032908.1"/>
    <property type="molecule type" value="Genomic_DNA"/>
</dbReference>
<gene>
    <name evidence="2" type="ORF">MKW94_025394</name>
</gene>
<name>A0AA41SFW2_PAPNU</name>
<reference evidence="2" key="1">
    <citation type="submission" date="2022-03" db="EMBL/GenBank/DDBJ databases">
        <title>A functionally conserved STORR gene fusion in Papaver species that diverged 16.8 million years ago.</title>
        <authorList>
            <person name="Catania T."/>
        </authorList>
    </citation>
    <scope>NUCLEOTIDE SEQUENCE</scope>
    <source>
        <strain evidence="2">S-191538</strain>
    </source>
</reference>
<keyword evidence="3" id="KW-1185">Reference proteome</keyword>
<accession>A0AA41SFW2</accession>
<dbReference type="PANTHER" id="PTHR31917">
    <property type="entry name" value="AGENET DOMAIN-CONTAINING PROTEIN-RELATED"/>
    <property type="match status" value="1"/>
</dbReference>
<dbReference type="Proteomes" id="UP001177140">
    <property type="component" value="Unassembled WGS sequence"/>
</dbReference>
<feature type="domain" description="Agenet" evidence="1">
    <location>
        <begin position="73"/>
        <end position="131"/>
    </location>
</feature>
<dbReference type="CDD" id="cd20406">
    <property type="entry name" value="Tudor_Agenet_AtDUF_rpt2_4"/>
    <property type="match status" value="1"/>
</dbReference>
<dbReference type="AlphaFoldDB" id="A0AA41SFW2"/>
<proteinExistence type="predicted"/>
<feature type="domain" description="Agenet" evidence="1">
    <location>
        <begin position="1"/>
        <end position="71"/>
    </location>
</feature>
<dbReference type="Gene3D" id="2.30.30.140">
    <property type="match status" value="1"/>
</dbReference>